<dbReference type="EMBL" id="SPVF01000128">
    <property type="protein sequence ID" value="TFW20818.1"/>
    <property type="molecule type" value="Genomic_DNA"/>
</dbReference>
<proteinExistence type="predicted"/>
<sequence length="204" mass="22837">MTWVLSDGRDSADEVRGFANHLGMNWDEVEESPIRNGGTLHLIRDIEQKSSHLGPHVFAWFEVGRNTIFLSNVVGSGAPSPLVDSAMPGYRRYLEDAHIRVEERSRLQSLLSMQTSSEEEKTVVLSYLRERLRDEAILQELADKRVRTHEAQRGWESRLFWFLVVVAVSAGLLAAAKVLPFIALPFIVVGSIGAISFLYASGWG</sequence>
<keyword evidence="3" id="KW-1185">Reference proteome</keyword>
<protein>
    <submittedName>
        <fullName evidence="2">Uncharacterized protein</fullName>
    </submittedName>
</protein>
<comment type="caution">
    <text evidence="2">The sequence shown here is derived from an EMBL/GenBank/DDBJ whole genome shotgun (WGS) entry which is preliminary data.</text>
</comment>
<organism evidence="2 3">
    <name type="scientific">Zemynaea arenosa</name>
    <dbReference type="NCBI Taxonomy" id="2561931"/>
    <lineage>
        <taxon>Bacteria</taxon>
        <taxon>Pseudomonadati</taxon>
        <taxon>Pseudomonadota</taxon>
        <taxon>Betaproteobacteria</taxon>
        <taxon>Burkholderiales</taxon>
        <taxon>Oxalobacteraceae</taxon>
        <taxon>Telluria group</taxon>
        <taxon>Zemynaea</taxon>
    </lineage>
</organism>
<keyword evidence="1" id="KW-0812">Transmembrane</keyword>
<gene>
    <name evidence="2" type="ORF">E4L96_09970</name>
</gene>
<accession>A0A4Y9SGS6</accession>
<keyword evidence="1" id="KW-0472">Membrane</keyword>
<dbReference type="AlphaFoldDB" id="A0A4Y9SGS6"/>
<evidence type="ECO:0000313" key="2">
    <source>
        <dbReference type="EMBL" id="TFW20818.1"/>
    </source>
</evidence>
<evidence type="ECO:0000313" key="3">
    <source>
        <dbReference type="Proteomes" id="UP000298438"/>
    </source>
</evidence>
<reference evidence="2 3" key="1">
    <citation type="submission" date="2019-03" db="EMBL/GenBank/DDBJ databases">
        <title>Draft Genome Sequence of Massilia arenosa sp. nov., a Novel Massilia Species Isolated from a Sandy-loam Maize Soil.</title>
        <authorList>
            <person name="Raths R."/>
            <person name="Peta V."/>
            <person name="Bucking H."/>
        </authorList>
    </citation>
    <scope>NUCLEOTIDE SEQUENCE [LARGE SCALE GENOMIC DNA]</scope>
    <source>
        <strain evidence="2 3">MC02</strain>
    </source>
</reference>
<feature type="transmembrane region" description="Helical" evidence="1">
    <location>
        <begin position="182"/>
        <end position="200"/>
    </location>
</feature>
<evidence type="ECO:0000256" key="1">
    <source>
        <dbReference type="SAM" id="Phobius"/>
    </source>
</evidence>
<feature type="transmembrane region" description="Helical" evidence="1">
    <location>
        <begin position="159"/>
        <end position="176"/>
    </location>
</feature>
<name>A0A4Y9SGS6_9BURK</name>
<keyword evidence="1" id="KW-1133">Transmembrane helix</keyword>
<dbReference type="Proteomes" id="UP000298438">
    <property type="component" value="Unassembled WGS sequence"/>
</dbReference>